<evidence type="ECO:0000313" key="3">
    <source>
        <dbReference type="Proteomes" id="UP000824120"/>
    </source>
</evidence>
<dbReference type="Proteomes" id="UP000824120">
    <property type="component" value="Chromosome 7"/>
</dbReference>
<dbReference type="Gene3D" id="2.40.70.10">
    <property type="entry name" value="Acid Proteases"/>
    <property type="match status" value="1"/>
</dbReference>
<dbReference type="AlphaFoldDB" id="A0A9J5Y5B1"/>
<dbReference type="CDD" id="cd00303">
    <property type="entry name" value="retropepsin_like"/>
    <property type="match status" value="1"/>
</dbReference>
<dbReference type="EMBL" id="JACXVP010000007">
    <property type="protein sequence ID" value="KAG5595859.1"/>
    <property type="molecule type" value="Genomic_DNA"/>
</dbReference>
<dbReference type="InterPro" id="IPR021109">
    <property type="entry name" value="Peptidase_aspartic_dom_sf"/>
</dbReference>
<accession>A0A9J5Y5B1</accession>
<feature type="compositionally biased region" description="Basic residues" evidence="1">
    <location>
        <begin position="1"/>
        <end position="11"/>
    </location>
</feature>
<sequence>MGAGHARSRYLNRKEGMPGVASDRSEVEQVARNNQYCPDPGKKQSFALSTSAHCVGSAMGIFAYNVNVVSPNFVLPQKPLFISEFPLPQVLINPSRRRSITLQVAFSMTENPAAVQKKITVLNQHNEKLAGVLHDTRSMEIVVLCHGFRSSKNGWVQEGETSHRTLNGGKSASQEEEEDTDSPTWSKNPFRRPHTKMKFPRFEGGDALDLFSWRNCERTLLYWEELVKALEEIYGPAELQNPDEHLCSIQQKDCIQEYCQKGEINHRKVLILVDCGSTHNLVVESIVEKHKLLVEIVPTFGVQIGNGDIIRCNKVCRNLQILLPSFIITQDYYPFALGGTDLVFDVKWLASLNTIQANWKDMFIIFNWKGKRYKLQGMRSANSAMASLQSLNVDELEFMVEPKKFYYINGTKKLVLLLWNC</sequence>
<dbReference type="OrthoDB" id="1727728at2759"/>
<comment type="caution">
    <text evidence="2">The sequence shown here is derived from an EMBL/GenBank/DDBJ whole genome shotgun (WGS) entry which is preliminary data.</text>
</comment>
<feature type="region of interest" description="Disordered" evidence="1">
    <location>
        <begin position="1"/>
        <end position="25"/>
    </location>
</feature>
<evidence type="ECO:0000256" key="1">
    <source>
        <dbReference type="SAM" id="MobiDB-lite"/>
    </source>
</evidence>
<gene>
    <name evidence="2" type="ORF">H5410_037091</name>
</gene>
<evidence type="ECO:0000313" key="2">
    <source>
        <dbReference type="EMBL" id="KAG5595859.1"/>
    </source>
</evidence>
<dbReference type="Pfam" id="PF08284">
    <property type="entry name" value="RVP_2"/>
    <property type="match status" value="1"/>
</dbReference>
<reference evidence="2 3" key="1">
    <citation type="submission" date="2020-09" db="EMBL/GenBank/DDBJ databases">
        <title>De no assembly of potato wild relative species, Solanum commersonii.</title>
        <authorList>
            <person name="Cho K."/>
        </authorList>
    </citation>
    <scope>NUCLEOTIDE SEQUENCE [LARGE SCALE GENOMIC DNA]</scope>
    <source>
        <strain evidence="2">LZ3.2</strain>
        <tissue evidence="2">Leaf</tissue>
    </source>
</reference>
<organism evidence="2 3">
    <name type="scientific">Solanum commersonii</name>
    <name type="common">Commerson's wild potato</name>
    <name type="synonym">Commerson's nightshade</name>
    <dbReference type="NCBI Taxonomy" id="4109"/>
    <lineage>
        <taxon>Eukaryota</taxon>
        <taxon>Viridiplantae</taxon>
        <taxon>Streptophyta</taxon>
        <taxon>Embryophyta</taxon>
        <taxon>Tracheophyta</taxon>
        <taxon>Spermatophyta</taxon>
        <taxon>Magnoliopsida</taxon>
        <taxon>eudicotyledons</taxon>
        <taxon>Gunneridae</taxon>
        <taxon>Pentapetalae</taxon>
        <taxon>asterids</taxon>
        <taxon>lamiids</taxon>
        <taxon>Solanales</taxon>
        <taxon>Solanaceae</taxon>
        <taxon>Solanoideae</taxon>
        <taxon>Solaneae</taxon>
        <taxon>Solanum</taxon>
    </lineage>
</organism>
<name>A0A9J5Y5B1_SOLCO</name>
<proteinExistence type="predicted"/>
<keyword evidence="3" id="KW-1185">Reference proteome</keyword>
<protein>
    <submittedName>
        <fullName evidence="2">Uncharacterized protein</fullName>
    </submittedName>
</protein>
<feature type="region of interest" description="Disordered" evidence="1">
    <location>
        <begin position="156"/>
        <end position="192"/>
    </location>
</feature>